<dbReference type="AlphaFoldDB" id="A0A418PRH3"/>
<dbReference type="InterPro" id="IPR015424">
    <property type="entry name" value="PyrdxlP-dep_Trfase"/>
</dbReference>
<dbReference type="InterPro" id="IPR015421">
    <property type="entry name" value="PyrdxlP-dep_Trfase_major"/>
</dbReference>
<evidence type="ECO:0000259" key="2">
    <source>
        <dbReference type="Pfam" id="PF00266"/>
    </source>
</evidence>
<protein>
    <submittedName>
        <fullName evidence="3">Aminotransferase class V-fold PLP-dependent enzyme</fullName>
    </submittedName>
</protein>
<dbReference type="SUPFAM" id="SSF53383">
    <property type="entry name" value="PLP-dependent transferases"/>
    <property type="match status" value="1"/>
</dbReference>
<evidence type="ECO:0000256" key="1">
    <source>
        <dbReference type="ARBA" id="ARBA00022898"/>
    </source>
</evidence>
<dbReference type="Gene3D" id="3.90.1150.10">
    <property type="entry name" value="Aspartate Aminotransferase, domain 1"/>
    <property type="match status" value="1"/>
</dbReference>
<gene>
    <name evidence="3" type="ORF">D0X99_12070</name>
</gene>
<feature type="domain" description="Aminotransferase class V" evidence="2">
    <location>
        <begin position="90"/>
        <end position="413"/>
    </location>
</feature>
<dbReference type="Gene3D" id="3.40.640.10">
    <property type="entry name" value="Type I PLP-dependent aspartate aminotransferase-like (Major domain)"/>
    <property type="match status" value="1"/>
</dbReference>
<organism evidence="3 4">
    <name type="scientific">Algoriphagus lacus</name>
    <dbReference type="NCBI Taxonomy" id="2056311"/>
    <lineage>
        <taxon>Bacteria</taxon>
        <taxon>Pseudomonadati</taxon>
        <taxon>Bacteroidota</taxon>
        <taxon>Cytophagia</taxon>
        <taxon>Cytophagales</taxon>
        <taxon>Cyclobacteriaceae</taxon>
        <taxon>Algoriphagus</taxon>
    </lineage>
</organism>
<dbReference type="InterPro" id="IPR015422">
    <property type="entry name" value="PyrdxlP-dep_Trfase_small"/>
</dbReference>
<keyword evidence="3" id="KW-0032">Aminotransferase</keyword>
<dbReference type="OrthoDB" id="9804366at2"/>
<accession>A0A418PRH3</accession>
<keyword evidence="3" id="KW-0808">Transferase</keyword>
<sequence length="422" mass="47075">MKSRRDFIQKVTAGLALPGLVSFAPSNEKKVQKINQNLTNEEFWDQIRGQFPLTKERAYLNNGTFGPATYSVMKAMEESYLHINTTGEYGHTDQEREKLASFLGVKTNELSLTHNTTEGINIMAWGISLQAGDEVIVTKHDHAGNALPWLNRAKLHGIVLKTFEPKATQEENLTLIQSLTTQRTKVLAIPHVTCTTGLVFPIKEISEFARNRGVITAIDGAHGAGSFNLNIKDLDCDFYAGCCHKWMNGPSGTAFLYVREDMLERLQPFHIGGASDSGWDMTSIPPILKGYAESAHRFDYGTQSTTLMKGVSAAIDFQLEIGKEKIESRVRELNQYLFENLLQFGNKIEMLSSAEAKSRISMVSFRPKNASYQQVGNELGKMGFRIRQVPEGGVNAIRISTHIYNSKEELDRLIQKLPGILG</sequence>
<reference evidence="3 4" key="1">
    <citation type="submission" date="2018-09" db="EMBL/GenBank/DDBJ databases">
        <authorList>
            <person name="Wang X."/>
            <person name="Du Z."/>
        </authorList>
    </citation>
    <scope>NUCLEOTIDE SEQUENCE [LARGE SCALE GENOMIC DNA]</scope>
    <source>
        <strain evidence="3 4">N3</strain>
    </source>
</reference>
<dbReference type="RefSeq" id="WP_119478078.1">
    <property type="nucleotide sequence ID" value="NZ_QXML01000005.1"/>
</dbReference>
<dbReference type="EMBL" id="QXML01000005">
    <property type="protein sequence ID" value="RIW15173.1"/>
    <property type="molecule type" value="Genomic_DNA"/>
</dbReference>
<keyword evidence="4" id="KW-1185">Reference proteome</keyword>
<dbReference type="PANTHER" id="PTHR43586">
    <property type="entry name" value="CYSTEINE DESULFURASE"/>
    <property type="match status" value="1"/>
</dbReference>
<dbReference type="InterPro" id="IPR000192">
    <property type="entry name" value="Aminotrans_V_dom"/>
</dbReference>
<dbReference type="PANTHER" id="PTHR43586:SF8">
    <property type="entry name" value="CYSTEINE DESULFURASE 1, CHLOROPLASTIC"/>
    <property type="match status" value="1"/>
</dbReference>
<evidence type="ECO:0000313" key="3">
    <source>
        <dbReference type="EMBL" id="RIW15173.1"/>
    </source>
</evidence>
<evidence type="ECO:0000313" key="4">
    <source>
        <dbReference type="Proteomes" id="UP000283522"/>
    </source>
</evidence>
<comment type="caution">
    <text evidence="3">The sequence shown here is derived from an EMBL/GenBank/DDBJ whole genome shotgun (WGS) entry which is preliminary data.</text>
</comment>
<dbReference type="GO" id="GO:0008483">
    <property type="term" value="F:transaminase activity"/>
    <property type="evidence" value="ECO:0007669"/>
    <property type="project" value="UniProtKB-KW"/>
</dbReference>
<dbReference type="Pfam" id="PF00266">
    <property type="entry name" value="Aminotran_5"/>
    <property type="match status" value="1"/>
</dbReference>
<dbReference type="Proteomes" id="UP000283522">
    <property type="component" value="Unassembled WGS sequence"/>
</dbReference>
<name>A0A418PRH3_9BACT</name>
<keyword evidence="1" id="KW-0663">Pyridoxal phosphate</keyword>
<proteinExistence type="predicted"/>